<dbReference type="EC" id="2.1.1.137" evidence="4"/>
<evidence type="ECO:0000313" key="10">
    <source>
        <dbReference type="EMBL" id="MBS2099478.1"/>
    </source>
</evidence>
<comment type="catalytic activity">
    <reaction evidence="7">
        <text>arsenic triglutathione + 2 [thioredoxin]-dithiol + 2 S-adenosyl-L-methionine + H2O = dimethylarsinous acid + 2 [thioredoxin]-disulfide + 3 glutathione + 2 S-adenosyl-L-homocysteine + 2 H(+)</text>
        <dbReference type="Rhea" id="RHEA:69464"/>
        <dbReference type="Rhea" id="RHEA-COMP:10698"/>
        <dbReference type="Rhea" id="RHEA-COMP:10700"/>
        <dbReference type="ChEBI" id="CHEBI:15377"/>
        <dbReference type="ChEBI" id="CHEBI:15378"/>
        <dbReference type="ChEBI" id="CHEBI:23808"/>
        <dbReference type="ChEBI" id="CHEBI:29950"/>
        <dbReference type="ChEBI" id="CHEBI:50058"/>
        <dbReference type="ChEBI" id="CHEBI:57856"/>
        <dbReference type="ChEBI" id="CHEBI:57925"/>
        <dbReference type="ChEBI" id="CHEBI:59789"/>
        <dbReference type="ChEBI" id="CHEBI:183640"/>
        <dbReference type="EC" id="2.1.1.137"/>
    </reaction>
</comment>
<dbReference type="Pfam" id="PF13847">
    <property type="entry name" value="Methyltransf_31"/>
    <property type="match status" value="1"/>
</dbReference>
<evidence type="ECO:0000256" key="4">
    <source>
        <dbReference type="ARBA" id="ARBA00034521"/>
    </source>
</evidence>
<reference evidence="10 11" key="1">
    <citation type="journal article" date="2015" name="Int. J. Syst. Evol. Microbiol.">
        <title>Carboxylicivirga linearis sp. nov., isolated from a sea cucumber culture pond.</title>
        <authorList>
            <person name="Wang F.Q."/>
            <person name="Zhou Y.X."/>
            <person name="Lin X.Z."/>
            <person name="Chen G.J."/>
            <person name="Du Z.J."/>
        </authorList>
    </citation>
    <scope>NUCLEOTIDE SEQUENCE [LARGE SCALE GENOMIC DNA]</scope>
    <source>
        <strain evidence="10 11">FB218</strain>
    </source>
</reference>
<dbReference type="InterPro" id="IPR025714">
    <property type="entry name" value="Methyltranfer_dom"/>
</dbReference>
<dbReference type="EMBL" id="JAGUCO010000011">
    <property type="protein sequence ID" value="MBS2099478.1"/>
    <property type="molecule type" value="Genomic_DNA"/>
</dbReference>
<dbReference type="SUPFAM" id="SSF53335">
    <property type="entry name" value="S-adenosyl-L-methionine-dependent methyltransferases"/>
    <property type="match status" value="1"/>
</dbReference>
<proteinExistence type="inferred from homology"/>
<evidence type="ECO:0000259" key="9">
    <source>
        <dbReference type="Pfam" id="PF13847"/>
    </source>
</evidence>
<comment type="catalytic activity">
    <reaction evidence="8">
        <text>arsenic triglutathione + 3 [thioredoxin]-dithiol + 3 S-adenosyl-L-methionine = trimethylarsine + 3 [thioredoxin]-disulfide + 3 glutathione + 3 S-adenosyl-L-homocysteine + 3 H(+)</text>
        <dbReference type="Rhea" id="RHEA:69432"/>
        <dbReference type="Rhea" id="RHEA-COMP:10698"/>
        <dbReference type="Rhea" id="RHEA-COMP:10700"/>
        <dbReference type="ChEBI" id="CHEBI:15378"/>
        <dbReference type="ChEBI" id="CHEBI:27130"/>
        <dbReference type="ChEBI" id="CHEBI:29950"/>
        <dbReference type="ChEBI" id="CHEBI:50058"/>
        <dbReference type="ChEBI" id="CHEBI:57856"/>
        <dbReference type="ChEBI" id="CHEBI:57925"/>
        <dbReference type="ChEBI" id="CHEBI:59789"/>
        <dbReference type="ChEBI" id="CHEBI:183640"/>
        <dbReference type="EC" id="2.1.1.137"/>
    </reaction>
</comment>
<keyword evidence="1" id="KW-0808">Transferase</keyword>
<name>A0ABS5JXC7_9BACT</name>
<evidence type="ECO:0000256" key="3">
    <source>
        <dbReference type="ARBA" id="ARBA00034487"/>
    </source>
</evidence>
<comment type="catalytic activity">
    <reaction evidence="6">
        <text>arsenic triglutathione + [thioredoxin]-dithiol + S-adenosyl-L-methionine + 2 H2O = methylarsonous acid + [thioredoxin]-disulfide + 3 glutathione + S-adenosyl-L-homocysteine + H(+)</text>
        <dbReference type="Rhea" id="RHEA:69460"/>
        <dbReference type="Rhea" id="RHEA-COMP:10698"/>
        <dbReference type="Rhea" id="RHEA-COMP:10700"/>
        <dbReference type="ChEBI" id="CHEBI:15377"/>
        <dbReference type="ChEBI" id="CHEBI:15378"/>
        <dbReference type="ChEBI" id="CHEBI:17826"/>
        <dbReference type="ChEBI" id="CHEBI:29950"/>
        <dbReference type="ChEBI" id="CHEBI:50058"/>
        <dbReference type="ChEBI" id="CHEBI:57856"/>
        <dbReference type="ChEBI" id="CHEBI:57925"/>
        <dbReference type="ChEBI" id="CHEBI:59789"/>
        <dbReference type="ChEBI" id="CHEBI:183640"/>
        <dbReference type="EC" id="2.1.1.137"/>
    </reaction>
</comment>
<evidence type="ECO:0000256" key="7">
    <source>
        <dbReference type="ARBA" id="ARBA00047943"/>
    </source>
</evidence>
<dbReference type="GO" id="GO:0008168">
    <property type="term" value="F:methyltransferase activity"/>
    <property type="evidence" value="ECO:0007669"/>
    <property type="project" value="UniProtKB-KW"/>
</dbReference>
<comment type="similarity">
    <text evidence="3">Belongs to the methyltransferase superfamily. Arsenite methyltransferase family.</text>
</comment>
<keyword evidence="2" id="KW-0949">S-adenosyl-L-methionine</keyword>
<dbReference type="PANTHER" id="PTHR43675">
    <property type="entry name" value="ARSENITE METHYLTRANSFERASE"/>
    <property type="match status" value="1"/>
</dbReference>
<dbReference type="InterPro" id="IPR026669">
    <property type="entry name" value="Arsenite_MeTrfase-like"/>
</dbReference>
<evidence type="ECO:0000313" key="11">
    <source>
        <dbReference type="Proteomes" id="UP000708576"/>
    </source>
</evidence>
<accession>A0ABS5JXC7</accession>
<evidence type="ECO:0000256" key="5">
    <source>
        <dbReference type="ARBA" id="ARBA00034545"/>
    </source>
</evidence>
<evidence type="ECO:0000256" key="6">
    <source>
        <dbReference type="ARBA" id="ARBA00047941"/>
    </source>
</evidence>
<dbReference type="Proteomes" id="UP000708576">
    <property type="component" value="Unassembled WGS sequence"/>
</dbReference>
<dbReference type="InterPro" id="IPR029063">
    <property type="entry name" value="SAM-dependent_MTases_sf"/>
</dbReference>
<sequence>MNTQKIEIRYSELAEGNCCLSCGSAIEYSKAKPGEVCVDLGSGRGTDVIRLAQEVGEYGLAIGIDVSGGMLKKAEKNAAKLGVTNAEFRKSELEDIKVDSSTVDLIISNCTINHAKDKFKVWSEVERILKNSGRFVVSDIYSTIEVPEEYRNDPQAVAECWAGATTKDDYLETLQKVGFVDIEIIEESKPYPKGQIEVVSFTIAGRKKCCG</sequence>
<keyword evidence="10" id="KW-0489">Methyltransferase</keyword>
<gene>
    <name evidence="10" type="ORF">KEM10_14375</name>
</gene>
<protein>
    <recommendedName>
        <fullName evidence="5">Arsenite methyltransferase</fullName>
        <ecNumber evidence="4">2.1.1.137</ecNumber>
    </recommendedName>
</protein>
<evidence type="ECO:0000256" key="8">
    <source>
        <dbReference type="ARBA" id="ARBA00048428"/>
    </source>
</evidence>
<keyword evidence="11" id="KW-1185">Reference proteome</keyword>
<comment type="caution">
    <text evidence="10">The sequence shown here is derived from an EMBL/GenBank/DDBJ whole genome shotgun (WGS) entry which is preliminary data.</text>
</comment>
<evidence type="ECO:0000256" key="2">
    <source>
        <dbReference type="ARBA" id="ARBA00022691"/>
    </source>
</evidence>
<organism evidence="10 11">
    <name type="scientific">Carboxylicivirga linearis</name>
    <dbReference type="NCBI Taxonomy" id="1628157"/>
    <lineage>
        <taxon>Bacteria</taxon>
        <taxon>Pseudomonadati</taxon>
        <taxon>Bacteroidota</taxon>
        <taxon>Bacteroidia</taxon>
        <taxon>Marinilabiliales</taxon>
        <taxon>Marinilabiliaceae</taxon>
        <taxon>Carboxylicivirga</taxon>
    </lineage>
</organism>
<dbReference type="PANTHER" id="PTHR43675:SF8">
    <property type="entry name" value="ARSENITE METHYLTRANSFERASE"/>
    <property type="match status" value="1"/>
</dbReference>
<feature type="domain" description="Methyltransferase" evidence="9">
    <location>
        <begin position="32"/>
        <end position="177"/>
    </location>
</feature>
<dbReference type="RefSeq" id="WP_212216720.1">
    <property type="nucleotide sequence ID" value="NZ_JAGUCO010000011.1"/>
</dbReference>
<dbReference type="Gene3D" id="3.40.50.150">
    <property type="entry name" value="Vaccinia Virus protein VP39"/>
    <property type="match status" value="1"/>
</dbReference>
<dbReference type="CDD" id="cd02440">
    <property type="entry name" value="AdoMet_MTases"/>
    <property type="match status" value="1"/>
</dbReference>
<dbReference type="GO" id="GO:0032259">
    <property type="term" value="P:methylation"/>
    <property type="evidence" value="ECO:0007669"/>
    <property type="project" value="UniProtKB-KW"/>
</dbReference>
<evidence type="ECO:0000256" key="1">
    <source>
        <dbReference type="ARBA" id="ARBA00022679"/>
    </source>
</evidence>